<evidence type="ECO:0000313" key="2">
    <source>
        <dbReference type="Proteomes" id="UP000005239"/>
    </source>
</evidence>
<name>A0A2A6B9Q5_PRIPA</name>
<gene>
    <name evidence="1" type="primary">WBGene00099788</name>
</gene>
<sequence>MDADVEKDTNNIFVFGMAILFGWAVVICVCAAPHLFRNWLCSRCNECLDEDSKSAEKVKLAEHRVRLASDALGTHALLSESAPSNILIQQALGPPECKPHRTHLPIVVDVIPEEEHEHSPSRAPSLPSLA</sequence>
<dbReference type="AlphaFoldDB" id="A0A2A6B9Q5"/>
<evidence type="ECO:0000313" key="1">
    <source>
        <dbReference type="EnsemblMetazoa" id="PPA10234.1"/>
    </source>
</evidence>
<reference evidence="1" key="2">
    <citation type="submission" date="2022-06" db="UniProtKB">
        <authorList>
            <consortium name="EnsemblMetazoa"/>
        </authorList>
    </citation>
    <scope>IDENTIFICATION</scope>
    <source>
        <strain evidence="1">PS312</strain>
    </source>
</reference>
<protein>
    <submittedName>
        <fullName evidence="1">Uncharacterized protein</fullName>
    </submittedName>
</protein>
<accession>A0A2A6B9Q5</accession>
<dbReference type="OrthoDB" id="5875115at2759"/>
<proteinExistence type="predicted"/>
<accession>A0A8R1U979</accession>
<dbReference type="EnsemblMetazoa" id="PPA10234.1">
    <property type="protein sequence ID" value="PPA10234.1"/>
    <property type="gene ID" value="WBGene00099788"/>
</dbReference>
<dbReference type="Proteomes" id="UP000005239">
    <property type="component" value="Unassembled WGS sequence"/>
</dbReference>
<organism evidence="1 2">
    <name type="scientific">Pristionchus pacificus</name>
    <name type="common">Parasitic nematode worm</name>
    <dbReference type="NCBI Taxonomy" id="54126"/>
    <lineage>
        <taxon>Eukaryota</taxon>
        <taxon>Metazoa</taxon>
        <taxon>Ecdysozoa</taxon>
        <taxon>Nematoda</taxon>
        <taxon>Chromadorea</taxon>
        <taxon>Rhabditida</taxon>
        <taxon>Rhabditina</taxon>
        <taxon>Diplogasteromorpha</taxon>
        <taxon>Diplogasteroidea</taxon>
        <taxon>Neodiplogasteridae</taxon>
        <taxon>Pristionchus</taxon>
    </lineage>
</organism>
<reference evidence="2" key="1">
    <citation type="journal article" date="2008" name="Nat. Genet.">
        <title>The Pristionchus pacificus genome provides a unique perspective on nematode lifestyle and parasitism.</title>
        <authorList>
            <person name="Dieterich C."/>
            <person name="Clifton S.W."/>
            <person name="Schuster L.N."/>
            <person name="Chinwalla A."/>
            <person name="Delehaunty K."/>
            <person name="Dinkelacker I."/>
            <person name="Fulton L."/>
            <person name="Fulton R."/>
            <person name="Godfrey J."/>
            <person name="Minx P."/>
            <person name="Mitreva M."/>
            <person name="Roeseler W."/>
            <person name="Tian H."/>
            <person name="Witte H."/>
            <person name="Yang S.P."/>
            <person name="Wilson R.K."/>
            <person name="Sommer R.J."/>
        </authorList>
    </citation>
    <scope>NUCLEOTIDE SEQUENCE [LARGE SCALE GENOMIC DNA]</scope>
    <source>
        <strain evidence="2">PS312</strain>
    </source>
</reference>
<keyword evidence="2" id="KW-1185">Reference proteome</keyword>